<dbReference type="Proteomes" id="UP001175228">
    <property type="component" value="Unassembled WGS sequence"/>
</dbReference>
<name>A0AA39Q8C5_9AGAR</name>
<organism evidence="3 4">
    <name type="scientific">Armillaria luteobubalina</name>
    <dbReference type="NCBI Taxonomy" id="153913"/>
    <lineage>
        <taxon>Eukaryota</taxon>
        <taxon>Fungi</taxon>
        <taxon>Dikarya</taxon>
        <taxon>Basidiomycota</taxon>
        <taxon>Agaricomycotina</taxon>
        <taxon>Agaricomycetes</taxon>
        <taxon>Agaricomycetidae</taxon>
        <taxon>Agaricales</taxon>
        <taxon>Marasmiineae</taxon>
        <taxon>Physalacriaceae</taxon>
        <taxon>Armillaria</taxon>
    </lineage>
</organism>
<evidence type="ECO:0000313" key="4">
    <source>
        <dbReference type="Proteomes" id="UP001175228"/>
    </source>
</evidence>
<comment type="caution">
    <text evidence="3">The sequence shown here is derived from an EMBL/GenBank/DDBJ whole genome shotgun (WGS) entry which is preliminary data.</text>
</comment>
<reference evidence="3" key="1">
    <citation type="submission" date="2023-06" db="EMBL/GenBank/DDBJ databases">
        <authorList>
            <consortium name="Lawrence Berkeley National Laboratory"/>
            <person name="Ahrendt S."/>
            <person name="Sahu N."/>
            <person name="Indic B."/>
            <person name="Wong-Bajracharya J."/>
            <person name="Merenyi Z."/>
            <person name="Ke H.-M."/>
            <person name="Monk M."/>
            <person name="Kocsube S."/>
            <person name="Drula E."/>
            <person name="Lipzen A."/>
            <person name="Balint B."/>
            <person name="Henrissat B."/>
            <person name="Andreopoulos B."/>
            <person name="Martin F.M."/>
            <person name="Harder C.B."/>
            <person name="Rigling D."/>
            <person name="Ford K.L."/>
            <person name="Foster G.D."/>
            <person name="Pangilinan J."/>
            <person name="Papanicolaou A."/>
            <person name="Barry K."/>
            <person name="LaButti K."/>
            <person name="Viragh M."/>
            <person name="Koriabine M."/>
            <person name="Yan M."/>
            <person name="Riley R."/>
            <person name="Champramary S."/>
            <person name="Plett K.L."/>
            <person name="Tsai I.J."/>
            <person name="Slot J."/>
            <person name="Sipos G."/>
            <person name="Plett J."/>
            <person name="Nagy L.G."/>
            <person name="Grigoriev I.V."/>
        </authorList>
    </citation>
    <scope>NUCLEOTIDE SEQUENCE</scope>
    <source>
        <strain evidence="3">HWK02</strain>
    </source>
</reference>
<evidence type="ECO:0000313" key="3">
    <source>
        <dbReference type="EMBL" id="KAK0497465.1"/>
    </source>
</evidence>
<dbReference type="EMBL" id="JAUEPU010000013">
    <property type="protein sequence ID" value="KAK0497465.1"/>
    <property type="molecule type" value="Genomic_DNA"/>
</dbReference>
<feature type="domain" description="Fungal-type protein kinase" evidence="2">
    <location>
        <begin position="474"/>
        <end position="563"/>
    </location>
</feature>
<evidence type="ECO:0000259" key="2">
    <source>
        <dbReference type="Pfam" id="PF17667"/>
    </source>
</evidence>
<feature type="region of interest" description="Disordered" evidence="1">
    <location>
        <begin position="1"/>
        <end position="20"/>
    </location>
</feature>
<accession>A0AA39Q8C5</accession>
<protein>
    <recommendedName>
        <fullName evidence="2">Fungal-type protein kinase domain-containing protein</fullName>
    </recommendedName>
</protein>
<dbReference type="AlphaFoldDB" id="A0AA39Q8C5"/>
<proteinExistence type="predicted"/>
<evidence type="ECO:0000256" key="1">
    <source>
        <dbReference type="SAM" id="MobiDB-lite"/>
    </source>
</evidence>
<dbReference type="PANTHER" id="PTHR38248">
    <property type="entry name" value="FUNK1 6"/>
    <property type="match status" value="1"/>
</dbReference>
<dbReference type="InterPro" id="IPR040976">
    <property type="entry name" value="Pkinase_fungal"/>
</dbReference>
<sequence length="698" mass="80442">MSGTPTKQRTKDRKSDGTKQNVKLQIGAKIISDIDIREWIGNVWNIDNDAITVVLDRTWILDQAALQEFQEAMLQPDKVEHHFYGPFTELCVPFWNTLLGDEVLSPSDQSKSWSLHTKLWHREGDFNIYAGDDSKSLRRPDFLALSSQTLLWLDQESKRRPDWSMTVFPMEVQKTCVSKLRKKRHPLAAQPATHVSEVSTELPNEENRRHSMPPIDEEPSHTSSSKRSAKRKMVQDPENGSQQSNKRPRRYQTKKESQLAAYALECFVATPRLYVVGIAQRDSQIILSYFDATCVLRMASFDFVENPQYLALVLFGVLKCTPRDAGFSPFFHPGPAEEGEEGSMARRWKGSTFIFPGEKNSSDLSFYVEDKPWFIAPEVNGRMTCVIPVVDEQGRSLVLKTAYTDGARSLEINLVQKLLNKAPKLKKYLPDITWSRLYDSEKDLHLPRFRFTLDVLFTFPVRHLLYFACKRYEKLWQVQSLEEFKAVFIDYVECHYWAYKEGKVLHRDVSDNNLMVEEDGTVMSSKALQRTGTRPFMALDLLVSNTPPHLYRHDLESFLYILVRAGLHYNLKDGQHDTKDHQAVMNWDAQDLERAHDAKNSFLTRWPYYQRVITGFNGEFRPLIPAWIDPLRQMFGRAVREKDDAEAKAMVFGQQVTYDNATCNGQITFEKFMTILHAEPRALSNEDNGGPQGSTLDE</sequence>
<dbReference type="PANTHER" id="PTHR38248:SF2">
    <property type="entry name" value="FUNK1 11"/>
    <property type="match status" value="1"/>
</dbReference>
<keyword evidence="4" id="KW-1185">Reference proteome</keyword>
<dbReference type="Pfam" id="PF17667">
    <property type="entry name" value="Pkinase_fungal"/>
    <property type="match status" value="2"/>
</dbReference>
<gene>
    <name evidence="3" type="ORF">EDD18DRAFT_1352317</name>
</gene>
<feature type="domain" description="Fungal-type protein kinase" evidence="2">
    <location>
        <begin position="252"/>
        <end position="419"/>
    </location>
</feature>
<feature type="region of interest" description="Disordered" evidence="1">
    <location>
        <begin position="183"/>
        <end position="254"/>
    </location>
</feature>